<accession>A0ABQ9RAV6</accession>
<protein>
    <submittedName>
        <fullName evidence="1">Uncharacterized protein</fullName>
    </submittedName>
</protein>
<dbReference type="RefSeq" id="XP_060382570.1">
    <property type="nucleotide sequence ID" value="XM_060522725.1"/>
</dbReference>
<organism evidence="1 2">
    <name type="scientific">Colletotrichum tamarilloi</name>
    <dbReference type="NCBI Taxonomy" id="1209934"/>
    <lineage>
        <taxon>Eukaryota</taxon>
        <taxon>Fungi</taxon>
        <taxon>Dikarya</taxon>
        <taxon>Ascomycota</taxon>
        <taxon>Pezizomycotina</taxon>
        <taxon>Sordariomycetes</taxon>
        <taxon>Hypocreomycetidae</taxon>
        <taxon>Glomerellales</taxon>
        <taxon>Glomerellaceae</taxon>
        <taxon>Colletotrichum</taxon>
        <taxon>Colletotrichum acutatum species complex</taxon>
    </lineage>
</organism>
<evidence type="ECO:0000313" key="1">
    <source>
        <dbReference type="EMBL" id="KAK1500099.1"/>
    </source>
</evidence>
<gene>
    <name evidence="1" type="ORF">CTAM01_06698</name>
</gene>
<name>A0ABQ9RAV6_9PEZI</name>
<reference evidence="1 2" key="1">
    <citation type="submission" date="2016-10" db="EMBL/GenBank/DDBJ databases">
        <title>The genome sequence of Colletotrichum fioriniae PJ7.</title>
        <authorList>
            <person name="Baroncelli R."/>
        </authorList>
    </citation>
    <scope>NUCLEOTIDE SEQUENCE [LARGE SCALE GENOMIC DNA]</scope>
    <source>
        <strain evidence="1 2">Tom-12</strain>
    </source>
</reference>
<comment type="caution">
    <text evidence="1">The sequence shown here is derived from an EMBL/GenBank/DDBJ whole genome shotgun (WGS) entry which is preliminary data.</text>
</comment>
<proteinExistence type="predicted"/>
<dbReference type="Proteomes" id="UP001227543">
    <property type="component" value="Unassembled WGS sequence"/>
</dbReference>
<dbReference type="GeneID" id="85406963"/>
<evidence type="ECO:0000313" key="2">
    <source>
        <dbReference type="Proteomes" id="UP001227543"/>
    </source>
</evidence>
<sequence>MRANWIHSGRQPCQASRQQRPKVTQFALSCLTTWTFQATLSSRTSSAISVSLGLDRAHSEVRKTGCTATQDQNIHAAAHLARLWCGGVSGPSLIRERCNLTTEAASRFFKVDPLRSTT</sequence>
<dbReference type="EMBL" id="MLFU01000019">
    <property type="protein sequence ID" value="KAK1500099.1"/>
    <property type="molecule type" value="Genomic_DNA"/>
</dbReference>
<keyword evidence="2" id="KW-1185">Reference proteome</keyword>